<comment type="caution">
    <text evidence="1">The sequence shown here is derived from an EMBL/GenBank/DDBJ whole genome shotgun (WGS) entry which is preliminary data.</text>
</comment>
<evidence type="ECO:0000313" key="1">
    <source>
        <dbReference type="EMBL" id="ERT60561.1"/>
    </source>
</evidence>
<dbReference type="Proteomes" id="UP000017090">
    <property type="component" value="Unassembled WGS sequence"/>
</dbReference>
<evidence type="ECO:0000313" key="2">
    <source>
        <dbReference type="Proteomes" id="UP000017090"/>
    </source>
</evidence>
<dbReference type="EMBL" id="AWXA01000020">
    <property type="protein sequence ID" value="ERT60561.1"/>
    <property type="molecule type" value="Genomic_DNA"/>
</dbReference>
<sequence length="41" mass="5056">MLHEAVRLVMKKDIVWAYSEWNRCIFSSLYDDTYKKENGWE</sequence>
<name>U7UML9_9FIRM</name>
<accession>U7UML9</accession>
<gene>
    <name evidence="1" type="ORF">HMPREF1250_0446</name>
</gene>
<protein>
    <submittedName>
        <fullName evidence="1">Uncharacterized protein</fullName>
    </submittedName>
</protein>
<dbReference type="AlphaFoldDB" id="U7UML9"/>
<proteinExistence type="predicted"/>
<dbReference type="PATRIC" id="fig|1111454.3.peg.842"/>
<dbReference type="STRING" id="1111454.HMPREF1250_0446"/>
<organism evidence="1 2">
    <name type="scientific">Megasphaera vaginalis</name>
    <name type="common">ex Srinivasan et al. 2021</name>
    <dbReference type="NCBI Taxonomy" id="1111454"/>
    <lineage>
        <taxon>Bacteria</taxon>
        <taxon>Bacillati</taxon>
        <taxon>Bacillota</taxon>
        <taxon>Negativicutes</taxon>
        <taxon>Veillonellales</taxon>
        <taxon>Veillonellaceae</taxon>
        <taxon>Megasphaera</taxon>
    </lineage>
</organism>
<reference evidence="1 2" key="1">
    <citation type="submission" date="2013-09" db="EMBL/GenBank/DDBJ databases">
        <authorList>
            <person name="Durkin A.S."/>
            <person name="Haft D.R."/>
            <person name="McCorrison J."/>
            <person name="Torralba M."/>
            <person name="Gillis M."/>
            <person name="Haft D.H."/>
            <person name="Methe B."/>
            <person name="Sutton G."/>
            <person name="Nelson K.E."/>
        </authorList>
    </citation>
    <scope>NUCLEOTIDE SEQUENCE [LARGE SCALE GENOMIC DNA]</scope>
    <source>
        <strain evidence="1 2">BV3C16-1</strain>
    </source>
</reference>
<keyword evidence="2" id="KW-1185">Reference proteome</keyword>